<name>A0A8S1CSU0_9INSE</name>
<dbReference type="Proteomes" id="UP000494165">
    <property type="component" value="Unassembled WGS sequence"/>
</dbReference>
<feature type="chain" id="PRO_5035833276" evidence="5">
    <location>
        <begin position="23"/>
        <end position="140"/>
    </location>
</feature>
<evidence type="ECO:0000256" key="3">
    <source>
        <dbReference type="ARBA" id="ARBA00022525"/>
    </source>
</evidence>
<gene>
    <name evidence="6" type="ORF">CLODIP_2_CD13267</name>
</gene>
<evidence type="ECO:0000256" key="4">
    <source>
        <dbReference type="ARBA" id="ARBA00022729"/>
    </source>
</evidence>
<evidence type="ECO:0000256" key="1">
    <source>
        <dbReference type="ARBA" id="ARBA00004613"/>
    </source>
</evidence>
<dbReference type="SMART" id="SM00708">
    <property type="entry name" value="PhBP"/>
    <property type="match status" value="1"/>
</dbReference>
<reference evidence="6 7" key="1">
    <citation type="submission" date="2020-04" db="EMBL/GenBank/DDBJ databases">
        <authorList>
            <person name="Alioto T."/>
            <person name="Alioto T."/>
            <person name="Gomez Garrido J."/>
        </authorList>
    </citation>
    <scope>NUCLEOTIDE SEQUENCE [LARGE SCALE GENOMIC DNA]</scope>
</reference>
<dbReference type="InterPro" id="IPR036728">
    <property type="entry name" value="PBP_GOBP_sf"/>
</dbReference>
<keyword evidence="4 5" id="KW-0732">Signal</keyword>
<dbReference type="GO" id="GO:0005615">
    <property type="term" value="C:extracellular space"/>
    <property type="evidence" value="ECO:0007669"/>
    <property type="project" value="TreeGrafter"/>
</dbReference>
<dbReference type="PANTHER" id="PTHR11857:SF43">
    <property type="entry name" value="GEO07291P1-RELATED"/>
    <property type="match status" value="1"/>
</dbReference>
<dbReference type="Pfam" id="PF01395">
    <property type="entry name" value="PBP_GOBP"/>
    <property type="match status" value="1"/>
</dbReference>
<organism evidence="6 7">
    <name type="scientific">Cloeon dipterum</name>
    <dbReference type="NCBI Taxonomy" id="197152"/>
    <lineage>
        <taxon>Eukaryota</taxon>
        <taxon>Metazoa</taxon>
        <taxon>Ecdysozoa</taxon>
        <taxon>Arthropoda</taxon>
        <taxon>Hexapoda</taxon>
        <taxon>Insecta</taxon>
        <taxon>Pterygota</taxon>
        <taxon>Palaeoptera</taxon>
        <taxon>Ephemeroptera</taxon>
        <taxon>Pisciforma</taxon>
        <taxon>Baetidae</taxon>
        <taxon>Cloeon</taxon>
    </lineage>
</organism>
<dbReference type="SUPFAM" id="SSF47565">
    <property type="entry name" value="Insect pheromone/odorant-binding proteins"/>
    <property type="match status" value="1"/>
</dbReference>
<dbReference type="EMBL" id="CADEPI010000071">
    <property type="protein sequence ID" value="CAB3372270.1"/>
    <property type="molecule type" value="Genomic_DNA"/>
</dbReference>
<comment type="caution">
    <text evidence="6">The sequence shown here is derived from an EMBL/GenBank/DDBJ whole genome shotgun (WGS) entry which is preliminary data.</text>
</comment>
<proteinExistence type="inferred from homology"/>
<feature type="signal peptide" evidence="5">
    <location>
        <begin position="1"/>
        <end position="22"/>
    </location>
</feature>
<comment type="similarity">
    <text evidence="2">Belongs to the PBP/GOBP family.</text>
</comment>
<dbReference type="OrthoDB" id="7665616at2759"/>
<dbReference type="InterPro" id="IPR006170">
    <property type="entry name" value="PBP/GOBP"/>
</dbReference>
<comment type="subcellular location">
    <subcellularLocation>
        <location evidence="1">Secreted</location>
    </subcellularLocation>
</comment>
<dbReference type="GO" id="GO:0007608">
    <property type="term" value="P:sensory perception of smell"/>
    <property type="evidence" value="ECO:0007669"/>
    <property type="project" value="TreeGrafter"/>
</dbReference>
<dbReference type="GO" id="GO:0005549">
    <property type="term" value="F:odorant binding"/>
    <property type="evidence" value="ECO:0007669"/>
    <property type="project" value="InterPro"/>
</dbReference>
<keyword evidence="7" id="KW-1185">Reference proteome</keyword>
<sequence length="140" mass="15678">MKPTSAKFIAALALLVIPAVQGFANPQNLTEIVQQCKKEAQISPAELGALKKPYPFPHKIRCYMKCYAEKNGMWADGKPNDTAVINLIKGDYYFHKDSADKLVARYNNCKNLVGNDDCDTVGLIYECLYPQQPPLEPIRD</sequence>
<accession>A0A8S1CSU0</accession>
<evidence type="ECO:0000256" key="5">
    <source>
        <dbReference type="SAM" id="SignalP"/>
    </source>
</evidence>
<evidence type="ECO:0000313" key="6">
    <source>
        <dbReference type="EMBL" id="CAB3372270.1"/>
    </source>
</evidence>
<dbReference type="CDD" id="cd23992">
    <property type="entry name" value="PBP_GOBP"/>
    <property type="match status" value="1"/>
</dbReference>
<evidence type="ECO:0000256" key="2">
    <source>
        <dbReference type="ARBA" id="ARBA00008098"/>
    </source>
</evidence>
<keyword evidence="3" id="KW-0964">Secreted</keyword>
<evidence type="ECO:0000313" key="7">
    <source>
        <dbReference type="Proteomes" id="UP000494165"/>
    </source>
</evidence>
<dbReference type="Gene3D" id="1.10.238.20">
    <property type="entry name" value="Pheromone/general odorant binding protein domain"/>
    <property type="match status" value="1"/>
</dbReference>
<dbReference type="PANTHER" id="PTHR11857">
    <property type="entry name" value="ODORANT BINDING PROTEIN-RELATED"/>
    <property type="match status" value="1"/>
</dbReference>
<dbReference type="AlphaFoldDB" id="A0A8S1CSU0"/>
<protein>
    <submittedName>
        <fullName evidence="6">Uncharacterized protein</fullName>
    </submittedName>
</protein>